<keyword evidence="7" id="KW-1185">Reference proteome</keyword>
<dbReference type="Proteomes" id="UP001596620">
    <property type="component" value="Unassembled WGS sequence"/>
</dbReference>
<dbReference type="EMBL" id="JBHTGR010000018">
    <property type="protein sequence ID" value="MFC7747295.1"/>
    <property type="molecule type" value="Genomic_DNA"/>
</dbReference>
<evidence type="ECO:0000256" key="2">
    <source>
        <dbReference type="ARBA" id="ARBA00022971"/>
    </source>
</evidence>
<keyword evidence="3" id="KW-0175">Coiled coil</keyword>
<accession>A0ABW2UXF0</accession>
<dbReference type="Pfam" id="PF03389">
    <property type="entry name" value="MobA_MobL"/>
    <property type="match status" value="1"/>
</dbReference>
<organism evidence="6 7">
    <name type="scientific">Lentibacillus kimchii</name>
    <dbReference type="NCBI Taxonomy" id="1542911"/>
    <lineage>
        <taxon>Bacteria</taxon>
        <taxon>Bacillati</taxon>
        <taxon>Bacillota</taxon>
        <taxon>Bacilli</taxon>
        <taxon>Bacillales</taxon>
        <taxon>Bacillaceae</taxon>
        <taxon>Lentibacillus</taxon>
    </lineage>
</organism>
<evidence type="ECO:0000313" key="6">
    <source>
        <dbReference type="EMBL" id="MFC7747295.1"/>
    </source>
</evidence>
<reference evidence="7" key="1">
    <citation type="journal article" date="2019" name="Int. J. Syst. Evol. Microbiol.">
        <title>The Global Catalogue of Microorganisms (GCM) 10K type strain sequencing project: providing services to taxonomists for standard genome sequencing and annotation.</title>
        <authorList>
            <consortium name="The Broad Institute Genomics Platform"/>
            <consortium name="The Broad Institute Genome Sequencing Center for Infectious Disease"/>
            <person name="Wu L."/>
            <person name="Ma J."/>
        </authorList>
    </citation>
    <scope>NUCLEOTIDE SEQUENCE [LARGE SCALE GENOMIC DNA]</scope>
    <source>
        <strain evidence="7">JCM 30234</strain>
    </source>
</reference>
<evidence type="ECO:0000313" key="7">
    <source>
        <dbReference type="Proteomes" id="UP001596620"/>
    </source>
</evidence>
<evidence type="ECO:0000259" key="5">
    <source>
        <dbReference type="Pfam" id="PF03389"/>
    </source>
</evidence>
<feature type="compositionally biased region" description="Basic and acidic residues" evidence="4">
    <location>
        <begin position="647"/>
        <end position="675"/>
    </location>
</feature>
<comment type="caution">
    <text evidence="6">The sequence shown here is derived from an EMBL/GenBank/DDBJ whole genome shotgun (WGS) entry which is preliminary data.</text>
</comment>
<feature type="region of interest" description="Disordered" evidence="4">
    <location>
        <begin position="603"/>
        <end position="675"/>
    </location>
</feature>
<evidence type="ECO:0000256" key="1">
    <source>
        <dbReference type="ARBA" id="ARBA00010873"/>
    </source>
</evidence>
<feature type="compositionally biased region" description="Polar residues" evidence="4">
    <location>
        <begin position="603"/>
        <end position="612"/>
    </location>
</feature>
<keyword evidence="2" id="KW-0184">Conjugation</keyword>
<name>A0ABW2UXF0_9BACI</name>
<sequence length="675" mass="80721">MSSGYYMFDCQTVNKSNQSAVAMASYRSGEQLYSMRDGETKNYKDRFVEPESFIMKPNHAPDWTLEREKLWNEVERFETQENAQIARNIVMSLPNNMTEEQQREATEDYVRENFTDDGMVADVSIHRDDVNNPHVHMLLTARALKENGEWEERKSKRVPKLDEHGNQMYNEKGWKQTKSIKLNDWDSKKKLLQWRENWAEKLNEKARKYDLEQTYSAKSYEEQGLSKKPQIRLTRNEYQLEKRKKQESEQNGERYQPVTYYAQRNEEIKRYNDQHQDVIRLEDYKQKADLDKQLKELRQKSHHDENKIQATNLLVQRAKGYVDFQIAKQLHQEFHDNHNKWKLKLERNETLIKAKKNLYADLMAKHKKHPEAVESYGFSSNHFKKDMKQELQNTKQEEQKLEEEKDKFEELRQATVTGLDYQKELLDREFAAIYDEASLDDYRYDEKYFAMQLIKDHNILLPEDKIKTEFQFQDKEQAYHQHYTPVWKQAKDMATSLEIYSRTITKLENKQTKDMSPEDYKDTQIKLKAYQALKQDYEAYLEEIAPIIDNQIEHLTDDPEMNRADMQVKVAALEAYDQLEASEKANFHFKSFAEELQQKYEQESQYLKQQGRGQDEQNEEREQLNHKEAAKSKDISDGLFDVLESLSQERDNDQDFSKRDRTKAFRRKASDGREL</sequence>
<evidence type="ECO:0000256" key="4">
    <source>
        <dbReference type="SAM" id="MobiDB-lite"/>
    </source>
</evidence>
<dbReference type="Gene3D" id="3.30.930.30">
    <property type="match status" value="1"/>
</dbReference>
<gene>
    <name evidence="6" type="ORF">ACFQU8_08610</name>
</gene>
<dbReference type="InterPro" id="IPR005053">
    <property type="entry name" value="MobA_MobL"/>
</dbReference>
<feature type="compositionally biased region" description="Basic and acidic residues" evidence="4">
    <location>
        <begin position="620"/>
        <end position="636"/>
    </location>
</feature>
<comment type="similarity">
    <text evidence="1">Belongs to the MobA/MobL family.</text>
</comment>
<evidence type="ECO:0000256" key="3">
    <source>
        <dbReference type="SAM" id="Coils"/>
    </source>
</evidence>
<dbReference type="RefSeq" id="WP_382358815.1">
    <property type="nucleotide sequence ID" value="NZ_JBHTGR010000018.1"/>
</dbReference>
<feature type="coiled-coil region" evidence="3">
    <location>
        <begin position="384"/>
        <end position="414"/>
    </location>
</feature>
<proteinExistence type="inferred from homology"/>
<feature type="domain" description="MobA/MobL protein" evidence="5">
    <location>
        <begin position="18"/>
        <end position="243"/>
    </location>
</feature>
<protein>
    <submittedName>
        <fullName evidence="6">MobA/MobL family protein</fullName>
    </submittedName>
</protein>